<protein>
    <submittedName>
        <fullName evidence="2">Uncharacterized protein</fullName>
    </submittedName>
</protein>
<evidence type="ECO:0000256" key="1">
    <source>
        <dbReference type="SAM" id="SignalP"/>
    </source>
</evidence>
<comment type="caution">
    <text evidence="2">The sequence shown here is derived from an EMBL/GenBank/DDBJ whole genome shotgun (WGS) entry which is preliminary data.</text>
</comment>
<keyword evidence="1" id="KW-0732">Signal</keyword>
<dbReference type="EMBL" id="NNAY01003163">
    <property type="protein sequence ID" value="OXU19885.1"/>
    <property type="molecule type" value="Genomic_DNA"/>
</dbReference>
<feature type="chain" id="PRO_5012669397" evidence="1">
    <location>
        <begin position="21"/>
        <end position="58"/>
    </location>
</feature>
<proteinExistence type="predicted"/>
<evidence type="ECO:0000313" key="3">
    <source>
        <dbReference type="Proteomes" id="UP000215335"/>
    </source>
</evidence>
<accession>A0A232ENF1</accession>
<dbReference type="AlphaFoldDB" id="A0A232ENF1"/>
<sequence>MKYLLFVFVVIALITESVYGCSGWQQFKCSGKCFFSKRWECIERPEDDYECICTPLSG</sequence>
<organism evidence="2 3">
    <name type="scientific">Trichomalopsis sarcophagae</name>
    <dbReference type="NCBI Taxonomy" id="543379"/>
    <lineage>
        <taxon>Eukaryota</taxon>
        <taxon>Metazoa</taxon>
        <taxon>Ecdysozoa</taxon>
        <taxon>Arthropoda</taxon>
        <taxon>Hexapoda</taxon>
        <taxon>Insecta</taxon>
        <taxon>Pterygota</taxon>
        <taxon>Neoptera</taxon>
        <taxon>Endopterygota</taxon>
        <taxon>Hymenoptera</taxon>
        <taxon>Apocrita</taxon>
        <taxon>Proctotrupomorpha</taxon>
        <taxon>Chalcidoidea</taxon>
        <taxon>Pteromalidae</taxon>
        <taxon>Pteromalinae</taxon>
        <taxon>Trichomalopsis</taxon>
    </lineage>
</organism>
<dbReference type="Proteomes" id="UP000215335">
    <property type="component" value="Unassembled WGS sequence"/>
</dbReference>
<evidence type="ECO:0000313" key="2">
    <source>
        <dbReference type="EMBL" id="OXU19885.1"/>
    </source>
</evidence>
<name>A0A232ENF1_9HYME</name>
<feature type="signal peptide" evidence="1">
    <location>
        <begin position="1"/>
        <end position="20"/>
    </location>
</feature>
<keyword evidence="3" id="KW-1185">Reference proteome</keyword>
<gene>
    <name evidence="2" type="ORF">TSAR_012351</name>
</gene>
<reference evidence="2 3" key="1">
    <citation type="journal article" date="2017" name="Curr. Biol.">
        <title>The Evolution of Venom by Co-option of Single-Copy Genes.</title>
        <authorList>
            <person name="Martinson E.O."/>
            <person name="Mrinalini"/>
            <person name="Kelkar Y.D."/>
            <person name="Chang C.H."/>
            <person name="Werren J.H."/>
        </authorList>
    </citation>
    <scope>NUCLEOTIDE SEQUENCE [LARGE SCALE GENOMIC DNA]</scope>
    <source>
        <strain evidence="2 3">Alberta</strain>
        <tissue evidence="2">Whole body</tissue>
    </source>
</reference>